<sequence>MHDAHRIRVTTSGRTAPLAAEALAFLKDHPSRPLVLHTIPLEPSSKPGLHPATLAAPRLVSLVEKYTETGLVEPTQAERPSLERVLGGKTKPKMTHRPFLQITLSTRPLGLEQGRTGRNVTCQTVFVARRRGRRGGGKSADGEEGDRGEDEPEEDGELGQNSPSDHLGEPVARIKRKSDATPVTAAKRSRT</sequence>
<accession>A0AAD3TVN8</accession>
<evidence type="ECO:0000256" key="1">
    <source>
        <dbReference type="SAM" id="MobiDB-lite"/>
    </source>
</evidence>
<protein>
    <submittedName>
        <fullName evidence="2">Uncharacterized protein</fullName>
    </submittedName>
</protein>
<dbReference type="Proteomes" id="UP001222932">
    <property type="component" value="Unassembled WGS sequence"/>
</dbReference>
<name>A0AAD3TVN8_9TREE</name>
<dbReference type="AlphaFoldDB" id="A0AAD3TVN8"/>
<reference evidence="2" key="1">
    <citation type="journal article" date="2023" name="BMC Genomics">
        <title>Chromosome-level genome assemblies of Cutaneotrichosporon spp. (Trichosporonales, Basidiomycota) reveal imbalanced evolution between nucleotide sequences and chromosome synteny.</title>
        <authorList>
            <person name="Kobayashi Y."/>
            <person name="Kayamori A."/>
            <person name="Aoki K."/>
            <person name="Shiwa Y."/>
            <person name="Matsutani M."/>
            <person name="Fujita N."/>
            <person name="Sugita T."/>
            <person name="Iwasaki W."/>
            <person name="Tanaka N."/>
            <person name="Takashima M."/>
        </authorList>
    </citation>
    <scope>NUCLEOTIDE SEQUENCE</scope>
    <source>
        <strain evidence="2">HIS016</strain>
    </source>
</reference>
<organism evidence="2 3">
    <name type="scientific">Cutaneotrichosporon spelunceum</name>
    <dbReference type="NCBI Taxonomy" id="1672016"/>
    <lineage>
        <taxon>Eukaryota</taxon>
        <taxon>Fungi</taxon>
        <taxon>Dikarya</taxon>
        <taxon>Basidiomycota</taxon>
        <taxon>Agaricomycotina</taxon>
        <taxon>Tremellomycetes</taxon>
        <taxon>Trichosporonales</taxon>
        <taxon>Trichosporonaceae</taxon>
        <taxon>Cutaneotrichosporon</taxon>
    </lineage>
</organism>
<keyword evidence="3" id="KW-1185">Reference proteome</keyword>
<evidence type="ECO:0000313" key="3">
    <source>
        <dbReference type="Proteomes" id="UP001222932"/>
    </source>
</evidence>
<evidence type="ECO:0000313" key="2">
    <source>
        <dbReference type="EMBL" id="GMK57282.1"/>
    </source>
</evidence>
<dbReference type="EMBL" id="BTCM01000004">
    <property type="protein sequence ID" value="GMK57282.1"/>
    <property type="molecule type" value="Genomic_DNA"/>
</dbReference>
<feature type="compositionally biased region" description="Acidic residues" evidence="1">
    <location>
        <begin position="142"/>
        <end position="157"/>
    </location>
</feature>
<proteinExistence type="predicted"/>
<feature type="region of interest" description="Disordered" evidence="1">
    <location>
        <begin position="131"/>
        <end position="191"/>
    </location>
</feature>
<comment type="caution">
    <text evidence="2">The sequence shown here is derived from an EMBL/GenBank/DDBJ whole genome shotgun (WGS) entry which is preliminary data.</text>
</comment>
<reference evidence="2" key="2">
    <citation type="submission" date="2023-06" db="EMBL/GenBank/DDBJ databases">
        <authorList>
            <person name="Kobayashi Y."/>
            <person name="Kayamori A."/>
            <person name="Aoki K."/>
            <person name="Shiwa Y."/>
            <person name="Fujita N."/>
            <person name="Sugita T."/>
            <person name="Iwasaki W."/>
            <person name="Tanaka N."/>
            <person name="Takashima M."/>
        </authorList>
    </citation>
    <scope>NUCLEOTIDE SEQUENCE</scope>
    <source>
        <strain evidence="2">HIS016</strain>
    </source>
</reference>
<gene>
    <name evidence="2" type="ORF">CspeluHIS016_0401160</name>
</gene>